<dbReference type="PANTHER" id="PTHR21008">
    <property type="entry name" value="S-ADENOSYLMETHIONINE SENSOR UPSTREAM OF MTORC1-RELATED"/>
    <property type="match status" value="1"/>
</dbReference>
<dbReference type="GO" id="GO:0005730">
    <property type="term" value="C:nucleolus"/>
    <property type="evidence" value="ECO:0007669"/>
    <property type="project" value="UniProtKB-SubCell"/>
</dbReference>
<dbReference type="PANTHER" id="PTHR21008:SF1">
    <property type="entry name" value="25S RRNA (ADENINE(2142)-N(1))-METHYLTRANSFERASE"/>
    <property type="match status" value="1"/>
</dbReference>
<comment type="similarity">
    <text evidence="4">Belongs to the BMT2 family.</text>
</comment>
<comment type="function">
    <text evidence="4">S-adenosyl-L-methionine-dependent methyltransferase that specifically methylates the N(1) position of an adenine present in helix 65 in 25S rRNA.</text>
</comment>
<dbReference type="EC" id="2.1.1.-" evidence="4"/>
<dbReference type="STRING" id="41688.A0A2N3NHI7"/>
<keyword evidence="4" id="KW-0539">Nucleus</keyword>
<name>A0A2N3NHI7_9PEZI</name>
<dbReference type="VEuPathDB" id="FungiDB:jhhlp_001171"/>
<comment type="caution">
    <text evidence="6">The sequence shown here is derived from an EMBL/GenBank/DDBJ whole genome shotgun (WGS) entry which is preliminary data.</text>
</comment>
<evidence type="ECO:0000256" key="3">
    <source>
        <dbReference type="ARBA" id="ARBA00022691"/>
    </source>
</evidence>
<dbReference type="AlphaFoldDB" id="A0A2N3NHI7"/>
<dbReference type="Proteomes" id="UP000233524">
    <property type="component" value="Unassembled WGS sequence"/>
</dbReference>
<feature type="binding site" evidence="4">
    <location>
        <position position="137"/>
    </location>
    <ligand>
        <name>S-adenosyl-L-methionine</name>
        <dbReference type="ChEBI" id="CHEBI:59789"/>
    </ligand>
</feature>
<dbReference type="HAMAP" id="MF_03044">
    <property type="entry name" value="BMT2"/>
    <property type="match status" value="1"/>
</dbReference>
<protein>
    <recommendedName>
        <fullName evidence="4">25S rRNA adenine-N(1) methyltransferase</fullName>
        <ecNumber evidence="4">2.1.1.-</ecNumber>
    </recommendedName>
</protein>
<sequence length="292" mass="32474">MGVTRKKSLSRGRPPTARPVNAAFSRRAARTLINRHHHLEKKRQKAVKEGDETTAKAASAEITALGGLERYQQASLLGQSKGRGGDSSRVLLEWIKHSISSTDDRSRFPRIRMLEVGALSTTNACATSGYFETERIDLNSQAPGILQQDFMERPLPPGDSDCFDIISLSLVLNFVPEPAGRGDMLRHATAFLRVPDPALLTLRLLPSIFIVLPKSCLLNSRYCSEELFTDIMHSLGFSKVQRKVTGKLYYSLWRRDTATASPTRPFPKKEINPGAKRNNFAVVLKTSESHKS</sequence>
<feature type="region of interest" description="Disordered" evidence="5">
    <location>
        <begin position="1"/>
        <end position="24"/>
    </location>
</feature>
<accession>A0A2N3NHI7</accession>
<evidence type="ECO:0000313" key="7">
    <source>
        <dbReference type="Proteomes" id="UP000233524"/>
    </source>
</evidence>
<dbReference type="InterPro" id="IPR029063">
    <property type="entry name" value="SAM-dependent_MTases_sf"/>
</dbReference>
<evidence type="ECO:0000256" key="4">
    <source>
        <dbReference type="HAMAP-Rule" id="MF_03044"/>
    </source>
</evidence>
<keyword evidence="7" id="KW-1185">Reference proteome</keyword>
<gene>
    <name evidence="6" type="ORF">jhhlp_001171</name>
</gene>
<dbReference type="Pfam" id="PF11968">
    <property type="entry name" value="Bmt2"/>
    <property type="match status" value="1"/>
</dbReference>
<proteinExistence type="inferred from homology"/>
<dbReference type="SUPFAM" id="SSF53335">
    <property type="entry name" value="S-adenosyl-L-methionine-dependent methyltransferases"/>
    <property type="match status" value="1"/>
</dbReference>
<evidence type="ECO:0000256" key="5">
    <source>
        <dbReference type="SAM" id="MobiDB-lite"/>
    </source>
</evidence>
<evidence type="ECO:0000313" key="6">
    <source>
        <dbReference type="EMBL" id="PKS11877.1"/>
    </source>
</evidence>
<dbReference type="FunCoup" id="A0A2N3NHI7">
    <property type="interactions" value="81"/>
</dbReference>
<feature type="binding site" evidence="4">
    <location>
        <position position="117"/>
    </location>
    <ligand>
        <name>S-adenosyl-L-methionine</name>
        <dbReference type="ChEBI" id="CHEBI:59789"/>
    </ligand>
</feature>
<evidence type="ECO:0000256" key="2">
    <source>
        <dbReference type="ARBA" id="ARBA00022679"/>
    </source>
</evidence>
<dbReference type="EMBL" id="NLAX01000004">
    <property type="protein sequence ID" value="PKS11877.1"/>
    <property type="molecule type" value="Genomic_DNA"/>
</dbReference>
<dbReference type="GO" id="GO:0016433">
    <property type="term" value="F:rRNA (adenine) methyltransferase activity"/>
    <property type="evidence" value="ECO:0007669"/>
    <property type="project" value="UniProtKB-UniRule"/>
</dbReference>
<keyword evidence="3 4" id="KW-0949">S-adenosyl-L-methionine</keyword>
<comment type="subcellular location">
    <subcellularLocation>
        <location evidence="4">Nucleus</location>
        <location evidence="4">Nucleolus</location>
    </subcellularLocation>
</comment>
<dbReference type="OrthoDB" id="5954793at2759"/>
<keyword evidence="2 4" id="KW-0808">Transferase</keyword>
<evidence type="ECO:0000256" key="1">
    <source>
        <dbReference type="ARBA" id="ARBA00022603"/>
    </source>
</evidence>
<keyword evidence="1 4" id="KW-0489">Methyltransferase</keyword>
<dbReference type="InterPro" id="IPR021867">
    <property type="entry name" value="Bmt2/SAMTOR"/>
</dbReference>
<dbReference type="InParanoid" id="A0A2N3NHI7"/>
<reference evidence="6 7" key="1">
    <citation type="journal article" date="2017" name="G3 (Bethesda)">
        <title>First Draft Genome Sequence of the Pathogenic Fungus Lomentospora prolificans (Formerly Scedosporium prolificans).</title>
        <authorList>
            <person name="Luo R."/>
            <person name="Zimin A."/>
            <person name="Workman R."/>
            <person name="Fan Y."/>
            <person name="Pertea G."/>
            <person name="Grossman N."/>
            <person name="Wear M.P."/>
            <person name="Jia B."/>
            <person name="Miller H."/>
            <person name="Casadevall A."/>
            <person name="Timp W."/>
            <person name="Zhang S.X."/>
            <person name="Salzberg S.L."/>
        </authorList>
    </citation>
    <scope>NUCLEOTIDE SEQUENCE [LARGE SCALE GENOMIC DNA]</scope>
    <source>
        <strain evidence="6 7">JHH-5317</strain>
    </source>
</reference>
<feature type="compositionally biased region" description="Basic residues" evidence="5">
    <location>
        <begin position="1"/>
        <end position="10"/>
    </location>
</feature>
<organism evidence="6 7">
    <name type="scientific">Lomentospora prolificans</name>
    <dbReference type="NCBI Taxonomy" id="41688"/>
    <lineage>
        <taxon>Eukaryota</taxon>
        <taxon>Fungi</taxon>
        <taxon>Dikarya</taxon>
        <taxon>Ascomycota</taxon>
        <taxon>Pezizomycotina</taxon>
        <taxon>Sordariomycetes</taxon>
        <taxon>Hypocreomycetidae</taxon>
        <taxon>Microascales</taxon>
        <taxon>Microascaceae</taxon>
        <taxon>Lomentospora</taxon>
    </lineage>
</organism>